<feature type="region of interest" description="Disordered" evidence="1">
    <location>
        <begin position="1"/>
        <end position="24"/>
    </location>
</feature>
<sequence>MIAVPVGSVAPHAQREGRDPRRYQRPVPVRIGQTGQQLVLESCRRRCVATQPTGGPRLGRGTAHQRCSFQGRSTRRADVMSPRTLTRTPDDRCRPSVLQYGD</sequence>
<dbReference type="EMBL" id="CP002329">
    <property type="protein sequence ID" value="AEF35959.1"/>
    <property type="molecule type" value="Genomic_DNA"/>
</dbReference>
<dbReference type="STRING" id="875328.JDM601_1959"/>
<feature type="compositionally biased region" description="Basic and acidic residues" evidence="1">
    <location>
        <begin position="13"/>
        <end position="22"/>
    </location>
</feature>
<evidence type="ECO:0000313" key="2">
    <source>
        <dbReference type="EMBL" id="AEF35959.1"/>
    </source>
</evidence>
<name>F5Z3Q9_MYCSD</name>
<reference evidence="2 3" key="1">
    <citation type="journal article" date="2011" name="J. Bacteriol.">
        <title>Complete genome sequence of a novel clinical isolate, the nontuberculous Mycobacterium strain JDM601.</title>
        <authorList>
            <person name="Zhang Z.Y."/>
            <person name="Sun Z.Q."/>
            <person name="Wang Z.L."/>
            <person name="Wen Z.L."/>
            <person name="Sun Q.W."/>
            <person name="Zhu Z.Q."/>
            <person name="Song Y.Z."/>
            <person name="Zhao J.W."/>
            <person name="Wang H.H."/>
            <person name="Zhang S.L."/>
            <person name="Guo X.K."/>
        </authorList>
    </citation>
    <scope>NUCLEOTIDE SEQUENCE [LARGE SCALE GENOMIC DNA]</scope>
    <source>
        <strain evidence="2 3">JDM601</strain>
    </source>
</reference>
<dbReference type="AlphaFoldDB" id="F5Z3Q9"/>
<gene>
    <name evidence="2" type="ordered locus">JDM601_1959</name>
</gene>
<protein>
    <submittedName>
        <fullName evidence="2">Uncharacterized protein</fullName>
    </submittedName>
</protein>
<proteinExistence type="predicted"/>
<evidence type="ECO:0000256" key="1">
    <source>
        <dbReference type="SAM" id="MobiDB-lite"/>
    </source>
</evidence>
<dbReference type="KEGG" id="mjd:JDM601_1959"/>
<dbReference type="HOGENOM" id="CLU_2274265_0_0_11"/>
<dbReference type="Proteomes" id="UP000009224">
    <property type="component" value="Chromosome"/>
</dbReference>
<feature type="region of interest" description="Disordered" evidence="1">
    <location>
        <begin position="51"/>
        <end position="102"/>
    </location>
</feature>
<accession>F5Z3Q9</accession>
<organism evidence="2 3">
    <name type="scientific">Mycolicibacter sinensis (strain JDM601)</name>
    <name type="common">Mycobacterium sinense</name>
    <dbReference type="NCBI Taxonomy" id="875328"/>
    <lineage>
        <taxon>Bacteria</taxon>
        <taxon>Bacillati</taxon>
        <taxon>Actinomycetota</taxon>
        <taxon>Actinomycetes</taxon>
        <taxon>Mycobacteriales</taxon>
        <taxon>Mycobacteriaceae</taxon>
        <taxon>Mycolicibacter</taxon>
    </lineage>
</organism>
<keyword evidence="3" id="KW-1185">Reference proteome</keyword>
<evidence type="ECO:0000313" key="3">
    <source>
        <dbReference type="Proteomes" id="UP000009224"/>
    </source>
</evidence>